<keyword evidence="3" id="KW-1185">Reference proteome</keyword>
<sequence>MSKPNARTILALVAAALLVFVAAVATVVALAVRNADEPKPTLTAYAHGKAITVDPYMLCNVRMEDCRVLPADPADRLSADLGLTCPGEDDCRTGTFANLDVPGGYPLQLSFPSRFTDAPWLVRAYYLLPDGSEDREDIPWLDHDKGTVAITVPSSPERKLVGVVVQLLINARDIDTGAEIAIPHAEWSILTAA</sequence>
<feature type="signal peptide" evidence="1">
    <location>
        <begin position="1"/>
        <end position="25"/>
    </location>
</feature>
<name>A0A378YG79_9NOCA</name>
<proteinExistence type="predicted"/>
<evidence type="ECO:0000313" key="2">
    <source>
        <dbReference type="EMBL" id="SUA76176.1"/>
    </source>
</evidence>
<keyword evidence="1" id="KW-0732">Signal</keyword>
<dbReference type="Pfam" id="PF10969">
    <property type="entry name" value="DUF2771"/>
    <property type="match status" value="1"/>
</dbReference>
<organism evidence="2 3">
    <name type="scientific">Nocardia otitidiscaviarum</name>
    <dbReference type="NCBI Taxonomy" id="1823"/>
    <lineage>
        <taxon>Bacteria</taxon>
        <taxon>Bacillati</taxon>
        <taxon>Actinomycetota</taxon>
        <taxon>Actinomycetes</taxon>
        <taxon>Mycobacteriales</taxon>
        <taxon>Nocardiaceae</taxon>
        <taxon>Nocardia</taxon>
    </lineage>
</organism>
<dbReference type="Proteomes" id="UP000255467">
    <property type="component" value="Unassembled WGS sequence"/>
</dbReference>
<reference evidence="2 3" key="1">
    <citation type="submission" date="2018-06" db="EMBL/GenBank/DDBJ databases">
        <authorList>
            <consortium name="Pathogen Informatics"/>
            <person name="Doyle S."/>
        </authorList>
    </citation>
    <scope>NUCLEOTIDE SEQUENCE [LARGE SCALE GENOMIC DNA]</scope>
    <source>
        <strain evidence="2 3">NCTC1934</strain>
    </source>
</reference>
<dbReference type="OrthoDB" id="4772953at2"/>
<gene>
    <name evidence="2" type="ORF">NCTC1934_02422</name>
</gene>
<accession>A0A378YG79</accession>
<evidence type="ECO:0000256" key="1">
    <source>
        <dbReference type="SAM" id="SignalP"/>
    </source>
</evidence>
<feature type="chain" id="PRO_5038555692" evidence="1">
    <location>
        <begin position="26"/>
        <end position="193"/>
    </location>
</feature>
<protein>
    <submittedName>
        <fullName evidence="2">Protein of uncharacterized function (DUF2771)</fullName>
    </submittedName>
</protein>
<dbReference type="EMBL" id="UGRY01000002">
    <property type="protein sequence ID" value="SUA76176.1"/>
    <property type="molecule type" value="Genomic_DNA"/>
</dbReference>
<dbReference type="InterPro" id="IPR024495">
    <property type="entry name" value="DUF2771"/>
</dbReference>
<evidence type="ECO:0000313" key="3">
    <source>
        <dbReference type="Proteomes" id="UP000255467"/>
    </source>
</evidence>
<dbReference type="AlphaFoldDB" id="A0A378YG79"/>